<feature type="region of interest" description="Disordered" evidence="1">
    <location>
        <begin position="73"/>
        <end position="120"/>
    </location>
</feature>
<protein>
    <submittedName>
        <fullName evidence="3">Uncharacterized protein</fullName>
    </submittedName>
</protein>
<reference evidence="3" key="1">
    <citation type="submission" date="2023-10" db="EMBL/GenBank/DDBJ databases">
        <authorList>
            <person name="Chen Y."/>
            <person name="Shah S."/>
            <person name="Dougan E. K."/>
            <person name="Thang M."/>
            <person name="Chan C."/>
        </authorList>
    </citation>
    <scope>NUCLEOTIDE SEQUENCE [LARGE SCALE GENOMIC DNA]</scope>
</reference>
<evidence type="ECO:0000313" key="4">
    <source>
        <dbReference type="Proteomes" id="UP001189429"/>
    </source>
</evidence>
<feature type="region of interest" description="Disordered" evidence="1">
    <location>
        <begin position="24"/>
        <end position="46"/>
    </location>
</feature>
<comment type="caution">
    <text evidence="3">The sequence shown here is derived from an EMBL/GenBank/DDBJ whole genome shotgun (WGS) entry which is preliminary data.</text>
</comment>
<evidence type="ECO:0000313" key="3">
    <source>
        <dbReference type="EMBL" id="CAK0856597.1"/>
    </source>
</evidence>
<name>A0ABN9UB72_9DINO</name>
<sequence>MAPPATLLALLLVPAAVALQADLGKSNDDKKHKPALHGHEKTHHRAGLHEKMRHGPAAHDKPEGAALALHKHGLHGKAEKSGAKHGLHEKTEKTIARHSLHEKSAAESHGKHRKKKEDAVEEVVEEELVEDDSQCADRRGERDQVLLRRDVASEGRFPAAPRVVPGVW</sequence>
<dbReference type="EMBL" id="CAUYUJ010015653">
    <property type="protein sequence ID" value="CAK0856597.1"/>
    <property type="molecule type" value="Genomic_DNA"/>
</dbReference>
<proteinExistence type="predicted"/>
<gene>
    <name evidence="3" type="ORF">PCOR1329_LOCUS46966</name>
</gene>
<evidence type="ECO:0000256" key="1">
    <source>
        <dbReference type="SAM" id="MobiDB-lite"/>
    </source>
</evidence>
<keyword evidence="2" id="KW-0732">Signal</keyword>
<organism evidence="3 4">
    <name type="scientific">Prorocentrum cordatum</name>
    <dbReference type="NCBI Taxonomy" id="2364126"/>
    <lineage>
        <taxon>Eukaryota</taxon>
        <taxon>Sar</taxon>
        <taxon>Alveolata</taxon>
        <taxon>Dinophyceae</taxon>
        <taxon>Prorocentrales</taxon>
        <taxon>Prorocentraceae</taxon>
        <taxon>Prorocentrum</taxon>
    </lineage>
</organism>
<feature type="compositionally biased region" description="Basic residues" evidence="1">
    <location>
        <begin position="32"/>
        <end position="46"/>
    </location>
</feature>
<dbReference type="Proteomes" id="UP001189429">
    <property type="component" value="Unassembled WGS sequence"/>
</dbReference>
<feature type="signal peptide" evidence="2">
    <location>
        <begin position="1"/>
        <end position="18"/>
    </location>
</feature>
<feature type="compositionally biased region" description="Basic and acidic residues" evidence="1">
    <location>
        <begin position="76"/>
        <end position="109"/>
    </location>
</feature>
<evidence type="ECO:0000256" key="2">
    <source>
        <dbReference type="SAM" id="SignalP"/>
    </source>
</evidence>
<accession>A0ABN9UB72</accession>
<keyword evidence="4" id="KW-1185">Reference proteome</keyword>
<feature type="chain" id="PRO_5046649620" evidence="2">
    <location>
        <begin position="19"/>
        <end position="168"/>
    </location>
</feature>